<dbReference type="InterPro" id="IPR003961">
    <property type="entry name" value="FN3_dom"/>
</dbReference>
<gene>
    <name evidence="3" type="ORF">UPYG_G00030600</name>
</gene>
<keyword evidence="1" id="KW-1133">Transmembrane helix</keyword>
<evidence type="ECO:0000313" key="4">
    <source>
        <dbReference type="Proteomes" id="UP001557470"/>
    </source>
</evidence>
<dbReference type="PANTHER" id="PTHR48483:SF1">
    <property type="entry name" value="INTERLEUKIN-12 RECEPTOR SUBUNIT BETA-1-RELATED"/>
    <property type="match status" value="1"/>
</dbReference>
<feature type="domain" description="Fibronectin type-III" evidence="2">
    <location>
        <begin position="1"/>
        <end position="86"/>
    </location>
</feature>
<protein>
    <recommendedName>
        <fullName evidence="2">Fibronectin type-III domain-containing protein</fullName>
    </recommendedName>
</protein>
<organism evidence="3 4">
    <name type="scientific">Umbra pygmaea</name>
    <name type="common">Eastern mudminnow</name>
    <dbReference type="NCBI Taxonomy" id="75934"/>
    <lineage>
        <taxon>Eukaryota</taxon>
        <taxon>Metazoa</taxon>
        <taxon>Chordata</taxon>
        <taxon>Craniata</taxon>
        <taxon>Vertebrata</taxon>
        <taxon>Euteleostomi</taxon>
        <taxon>Actinopterygii</taxon>
        <taxon>Neopterygii</taxon>
        <taxon>Teleostei</taxon>
        <taxon>Protacanthopterygii</taxon>
        <taxon>Esociformes</taxon>
        <taxon>Umbridae</taxon>
        <taxon>Umbra</taxon>
    </lineage>
</organism>
<feature type="transmembrane region" description="Helical" evidence="1">
    <location>
        <begin position="91"/>
        <end position="112"/>
    </location>
</feature>
<evidence type="ECO:0000259" key="2">
    <source>
        <dbReference type="PROSITE" id="PS50853"/>
    </source>
</evidence>
<dbReference type="CDD" id="cd00063">
    <property type="entry name" value="FN3"/>
    <property type="match status" value="1"/>
</dbReference>
<accession>A0ABD0XMN8</accession>
<evidence type="ECO:0000256" key="1">
    <source>
        <dbReference type="SAM" id="Phobius"/>
    </source>
</evidence>
<dbReference type="InterPro" id="IPR013783">
    <property type="entry name" value="Ig-like_fold"/>
</dbReference>
<dbReference type="InterPro" id="IPR053073">
    <property type="entry name" value="IL11/IL27_subunit_beta"/>
</dbReference>
<dbReference type="Proteomes" id="UP001557470">
    <property type="component" value="Unassembled WGS sequence"/>
</dbReference>
<sequence length="139" mass="15569">MLDWKPIPLPEQQGFLTHYTVCYKKQRQNKEAKSTATECHNTSASAKDYLLQNLTPGTMYEVSVAGATAAGLGPNAITSFITSAPDFYKGWIKYCIIVLITIIIITACVLIIKRHKSKIYPPLPHPVVIESAVFWMKNR</sequence>
<name>A0ABD0XMN8_UMBPY</name>
<comment type="caution">
    <text evidence="3">The sequence shown here is derived from an EMBL/GenBank/DDBJ whole genome shotgun (WGS) entry which is preliminary data.</text>
</comment>
<reference evidence="3 4" key="1">
    <citation type="submission" date="2024-06" db="EMBL/GenBank/DDBJ databases">
        <authorList>
            <person name="Pan Q."/>
            <person name="Wen M."/>
            <person name="Jouanno E."/>
            <person name="Zahm M."/>
            <person name="Klopp C."/>
            <person name="Cabau C."/>
            <person name="Louis A."/>
            <person name="Berthelot C."/>
            <person name="Parey E."/>
            <person name="Roest Crollius H."/>
            <person name="Montfort J."/>
            <person name="Robinson-Rechavi M."/>
            <person name="Bouchez O."/>
            <person name="Lampietro C."/>
            <person name="Lopez Roques C."/>
            <person name="Donnadieu C."/>
            <person name="Postlethwait J."/>
            <person name="Bobe J."/>
            <person name="Verreycken H."/>
            <person name="Guiguen Y."/>
        </authorList>
    </citation>
    <scope>NUCLEOTIDE SEQUENCE [LARGE SCALE GENOMIC DNA]</scope>
    <source>
        <strain evidence="3">Up_M1</strain>
        <tissue evidence="3">Testis</tissue>
    </source>
</reference>
<keyword evidence="1" id="KW-0472">Membrane</keyword>
<dbReference type="PANTHER" id="PTHR48483">
    <property type="entry name" value="INTERLEUKIN-27 SUBUNIT BETA"/>
    <property type="match status" value="1"/>
</dbReference>
<keyword evidence="4" id="KW-1185">Reference proteome</keyword>
<dbReference type="InterPro" id="IPR036116">
    <property type="entry name" value="FN3_sf"/>
</dbReference>
<evidence type="ECO:0000313" key="3">
    <source>
        <dbReference type="EMBL" id="KAL1022658.1"/>
    </source>
</evidence>
<dbReference type="SUPFAM" id="SSF49265">
    <property type="entry name" value="Fibronectin type III"/>
    <property type="match status" value="1"/>
</dbReference>
<dbReference type="Pfam" id="PF00041">
    <property type="entry name" value="fn3"/>
    <property type="match status" value="1"/>
</dbReference>
<keyword evidence="1" id="KW-0812">Transmembrane</keyword>
<dbReference type="AlphaFoldDB" id="A0ABD0XMN8"/>
<dbReference type="PROSITE" id="PS50853">
    <property type="entry name" value="FN3"/>
    <property type="match status" value="1"/>
</dbReference>
<dbReference type="Gene3D" id="2.60.40.10">
    <property type="entry name" value="Immunoglobulins"/>
    <property type="match status" value="1"/>
</dbReference>
<proteinExistence type="predicted"/>
<dbReference type="EMBL" id="JAGEUA010000001">
    <property type="protein sequence ID" value="KAL1022658.1"/>
    <property type="molecule type" value="Genomic_DNA"/>
</dbReference>